<dbReference type="PANTHER" id="PTHR43201:SF8">
    <property type="entry name" value="ACYL-COA SYNTHETASE FAMILY MEMBER 3"/>
    <property type="match status" value="1"/>
</dbReference>
<dbReference type="GO" id="GO:0031956">
    <property type="term" value="F:medium-chain fatty acid-CoA ligase activity"/>
    <property type="evidence" value="ECO:0007669"/>
    <property type="project" value="TreeGrafter"/>
</dbReference>
<feature type="non-terminal residue" evidence="2">
    <location>
        <position position="177"/>
    </location>
</feature>
<dbReference type="SUPFAM" id="SSF56801">
    <property type="entry name" value="Acetyl-CoA synthetase-like"/>
    <property type="match status" value="1"/>
</dbReference>
<keyword evidence="3" id="KW-1185">Reference proteome</keyword>
<dbReference type="AlphaFoldDB" id="A0A8J1UST4"/>
<reference evidence="2" key="1">
    <citation type="submission" date="2022-03" db="EMBL/GenBank/DDBJ databases">
        <authorList>
            <person name="Martin C."/>
        </authorList>
    </citation>
    <scope>NUCLEOTIDE SEQUENCE</scope>
</reference>
<dbReference type="Proteomes" id="UP000749559">
    <property type="component" value="Unassembled WGS sequence"/>
</dbReference>
<dbReference type="InterPro" id="IPR025110">
    <property type="entry name" value="AMP-bd_C"/>
</dbReference>
<protein>
    <submittedName>
        <fullName evidence="2">Uncharacterized protein</fullName>
    </submittedName>
</protein>
<gene>
    <name evidence="2" type="ORF">OFUS_LOCUS6834</name>
</gene>
<organism evidence="2 3">
    <name type="scientific">Owenia fusiformis</name>
    <name type="common">Polychaete worm</name>
    <dbReference type="NCBI Taxonomy" id="6347"/>
    <lineage>
        <taxon>Eukaryota</taxon>
        <taxon>Metazoa</taxon>
        <taxon>Spiralia</taxon>
        <taxon>Lophotrochozoa</taxon>
        <taxon>Annelida</taxon>
        <taxon>Polychaeta</taxon>
        <taxon>Sedentaria</taxon>
        <taxon>Canalipalpata</taxon>
        <taxon>Sabellida</taxon>
        <taxon>Oweniida</taxon>
        <taxon>Oweniidae</taxon>
        <taxon>Owenia</taxon>
    </lineage>
</organism>
<evidence type="ECO:0000313" key="2">
    <source>
        <dbReference type="EMBL" id="CAH1780092.1"/>
    </source>
</evidence>
<comment type="similarity">
    <text evidence="1">Belongs to the ATP-dependent AMP-binding enzyme family.</text>
</comment>
<sequence>NGYDVIAQGNHIATSVKPGMENESGELYVKGPNVFMEYLNNPTATKSTFSKDGWFKTGDTAMYKAGAYSILGRTSVDIIKSGGYKISALDIERHLLTHPDIKDCVVVGLPDMTWGQRVAAIIIQKDGSTHINQQTLKKWAADILPSYQIPSIVKVMDDIPKNAMGKVNKKLIVKNVF</sequence>
<dbReference type="OrthoDB" id="2962993at2759"/>
<dbReference type="InterPro" id="IPR045851">
    <property type="entry name" value="AMP-bd_C_sf"/>
</dbReference>
<evidence type="ECO:0000313" key="3">
    <source>
        <dbReference type="Proteomes" id="UP000749559"/>
    </source>
</evidence>
<accession>A0A8J1UST4</accession>
<dbReference type="Pfam" id="PF13193">
    <property type="entry name" value="AMP-binding_C"/>
    <property type="match status" value="1"/>
</dbReference>
<dbReference type="Gene3D" id="3.30.300.30">
    <property type="match status" value="1"/>
</dbReference>
<feature type="non-terminal residue" evidence="2">
    <location>
        <position position="1"/>
    </location>
</feature>
<dbReference type="GO" id="GO:0006631">
    <property type="term" value="P:fatty acid metabolic process"/>
    <property type="evidence" value="ECO:0007669"/>
    <property type="project" value="TreeGrafter"/>
</dbReference>
<dbReference type="PANTHER" id="PTHR43201">
    <property type="entry name" value="ACYL-COA SYNTHETASE"/>
    <property type="match status" value="1"/>
</dbReference>
<name>A0A8J1UST4_OWEFU</name>
<proteinExistence type="inferred from homology"/>
<comment type="caution">
    <text evidence="2">The sequence shown here is derived from an EMBL/GenBank/DDBJ whole genome shotgun (WGS) entry which is preliminary data.</text>
</comment>
<dbReference type="EMBL" id="CAIIXF020000003">
    <property type="protein sequence ID" value="CAH1780092.1"/>
    <property type="molecule type" value="Genomic_DNA"/>
</dbReference>
<evidence type="ECO:0000256" key="1">
    <source>
        <dbReference type="ARBA" id="ARBA00006432"/>
    </source>
</evidence>
<dbReference type="Gene3D" id="2.30.38.10">
    <property type="entry name" value="Luciferase, Domain 3"/>
    <property type="match status" value="1"/>
</dbReference>